<comment type="caution">
    <text evidence="1">The sequence shown here is derived from an EMBL/GenBank/DDBJ whole genome shotgun (WGS) entry which is preliminary data.</text>
</comment>
<reference evidence="1 2" key="1">
    <citation type="submission" date="2019-08" db="EMBL/GenBank/DDBJ databases">
        <title>Draft Genome Sequence of Halomonas eurihalina Isolated from Preserved Hide-surface.</title>
        <authorList>
            <person name="Hussain S.A."/>
            <person name="Xu A."/>
            <person name="Sarker M."/>
            <person name="Sommers C."/>
        </authorList>
    </citation>
    <scope>NUCLEOTIDE SEQUENCE [LARGE SCALE GENOMIC DNA]</scope>
    <source>
        <strain evidence="1 2">MS1</strain>
    </source>
</reference>
<name>A0A5D9D9J2_HALER</name>
<keyword evidence="2" id="KW-1185">Reference proteome</keyword>
<dbReference type="Proteomes" id="UP000324260">
    <property type="component" value="Unassembled WGS sequence"/>
</dbReference>
<proteinExistence type="predicted"/>
<dbReference type="AlphaFoldDB" id="A0A5D9D9J2"/>
<evidence type="ECO:0000313" key="2">
    <source>
        <dbReference type="Proteomes" id="UP000324260"/>
    </source>
</evidence>
<dbReference type="OrthoDB" id="6434044at2"/>
<gene>
    <name evidence="1" type="ORF">FZZ93_05780</name>
</gene>
<evidence type="ECO:0000313" key="1">
    <source>
        <dbReference type="EMBL" id="TZG40554.1"/>
    </source>
</evidence>
<protein>
    <submittedName>
        <fullName evidence="1">Uncharacterized protein</fullName>
    </submittedName>
</protein>
<dbReference type="EMBL" id="VTPU01000004">
    <property type="protein sequence ID" value="TZG40554.1"/>
    <property type="molecule type" value="Genomic_DNA"/>
</dbReference>
<sequence length="117" mass="12989">MLMSATARWSYTNDATIWRQGPRDPVTREPTWGAPTTIKCTFETSGGVQTDDNGQEFVPADTVWHEDPTPISVGDRIVIGESLTDDEPPSRAKTIRKLGTWDMSFFGETPDHAIYTG</sequence>
<organism evidence="1 2">
    <name type="scientific">Halomonas eurihalina</name>
    <dbReference type="NCBI Taxonomy" id="42566"/>
    <lineage>
        <taxon>Bacteria</taxon>
        <taxon>Pseudomonadati</taxon>
        <taxon>Pseudomonadota</taxon>
        <taxon>Gammaproteobacteria</taxon>
        <taxon>Oceanospirillales</taxon>
        <taxon>Halomonadaceae</taxon>
        <taxon>Halomonas</taxon>
    </lineage>
</organism>
<accession>A0A5D9D9J2</accession>
<dbReference type="RefSeq" id="WP_149321385.1">
    <property type="nucleotide sequence ID" value="NZ_JARWAH010000003.1"/>
</dbReference>